<feature type="compositionally biased region" description="Low complexity" evidence="2">
    <location>
        <begin position="119"/>
        <end position="140"/>
    </location>
</feature>
<dbReference type="STRING" id="1509407.A0A0L1J4C8"/>
<dbReference type="SMART" id="SM00028">
    <property type="entry name" value="TPR"/>
    <property type="match status" value="6"/>
</dbReference>
<feature type="region of interest" description="Disordered" evidence="2">
    <location>
        <begin position="1"/>
        <end position="159"/>
    </location>
</feature>
<dbReference type="InterPro" id="IPR052758">
    <property type="entry name" value="SRC_co-chaperone"/>
</dbReference>
<dbReference type="RefSeq" id="XP_015407522.1">
    <property type="nucleotide sequence ID" value="XM_015551726.1"/>
</dbReference>
<dbReference type="InterPro" id="IPR036869">
    <property type="entry name" value="J_dom_sf"/>
</dbReference>
<feature type="compositionally biased region" description="Low complexity" evidence="2">
    <location>
        <begin position="96"/>
        <end position="110"/>
    </location>
</feature>
<dbReference type="SUPFAM" id="SSF46565">
    <property type="entry name" value="Chaperone J-domain"/>
    <property type="match status" value="1"/>
</dbReference>
<evidence type="ECO:0000313" key="3">
    <source>
        <dbReference type="EMBL" id="KNG86599.1"/>
    </source>
</evidence>
<feature type="repeat" description="TPR" evidence="1">
    <location>
        <begin position="423"/>
        <end position="456"/>
    </location>
</feature>
<dbReference type="Gene3D" id="1.10.287.110">
    <property type="entry name" value="DnaJ domain"/>
    <property type="match status" value="1"/>
</dbReference>
<dbReference type="GeneID" id="26808274"/>
<sequence>MVLPQLFSRHKSKRSKSKQIQHPDLSTLTPNPTPVSSSSSSPPPPPPRVSPSSPPASSSPRHSYSTRKNPPPPPPYQPTAAATAPPQPNLPRKSSTRPAHSRSSSTPSHSKSCHRPTHSSATAKGSFSSSASRPTFSRASTVHRFKKHDPDLHPLNLPPDELRRLSAMAAAADRSSMDIDSNDPRLSSSANADSFKLAGNKFFKDRNYARAIEEFSKAVEINPNSSVYLSNRAAAHMAAHQYINALEDCERALELDPSNAKIQYRLARILTSLGRPSEALNVLSRTDPPASATDRAPAEKMIRFVTQAEETLAQERGVSMALFCLDQARALLGNGVKEPRKWTLMTAEAQLKMANENSFAKAQDIAMNMLRQNNQDPDALMIRARAFYGLGETEQALKTLKICISLDPDMKSAIKLLRTVQKLMRTKEEGNNAFKAKDYRKAIDLWSQALEVDPTNKDMNAKILQNRAQAHINLKEYDNAVNDCTEALRLDPSYVKAQKIRAKAHGGAGNWEEAVRDYKAVAESNPTEKGIQEEIRKAEFELKKAQRKDYYKILGVSKDASDHEIKKPTASWPSSTTRIRTVMILKVMRSSRRSERLMRP</sequence>
<dbReference type="InterPro" id="IPR019734">
    <property type="entry name" value="TPR_rpt"/>
</dbReference>
<keyword evidence="1" id="KW-0802">TPR repeat</keyword>
<keyword evidence="4" id="KW-1185">Reference proteome</keyword>
<evidence type="ECO:0000313" key="4">
    <source>
        <dbReference type="Proteomes" id="UP000037505"/>
    </source>
</evidence>
<accession>A0A0L1J4C8</accession>
<feature type="repeat" description="TPR" evidence="1">
    <location>
        <begin position="192"/>
        <end position="225"/>
    </location>
</feature>
<feature type="repeat" description="TPR" evidence="1">
    <location>
        <begin position="226"/>
        <end position="259"/>
    </location>
</feature>
<dbReference type="AlphaFoldDB" id="A0A0L1J4C8"/>
<protein>
    <submittedName>
        <fullName evidence="3">DnaJ and TPR domain protein</fullName>
    </submittedName>
</protein>
<proteinExistence type="predicted"/>
<dbReference type="PROSITE" id="PS50005">
    <property type="entry name" value="TPR"/>
    <property type="match status" value="5"/>
</dbReference>
<dbReference type="Gene3D" id="1.25.40.10">
    <property type="entry name" value="Tetratricopeptide repeat domain"/>
    <property type="match status" value="3"/>
</dbReference>
<dbReference type="OrthoDB" id="10250354at2759"/>
<reference evidence="3 4" key="1">
    <citation type="submission" date="2014-06" db="EMBL/GenBank/DDBJ databases">
        <title>The Genome of the Aflatoxigenic Filamentous Fungus Aspergillus nomius.</title>
        <authorList>
            <person name="Moore M.G."/>
            <person name="Shannon B.M."/>
            <person name="Brian M.M."/>
        </authorList>
    </citation>
    <scope>NUCLEOTIDE SEQUENCE [LARGE SCALE GENOMIC DNA]</scope>
    <source>
        <strain evidence="3 4">NRRL 13137</strain>
    </source>
</reference>
<feature type="compositionally biased region" description="Low complexity" evidence="2">
    <location>
        <begin position="26"/>
        <end position="40"/>
    </location>
</feature>
<dbReference type="Proteomes" id="UP000037505">
    <property type="component" value="Unassembled WGS sequence"/>
</dbReference>
<feature type="compositionally biased region" description="Pro residues" evidence="2">
    <location>
        <begin position="41"/>
        <end position="54"/>
    </location>
</feature>
<dbReference type="PANTHER" id="PTHR44200">
    <property type="entry name" value="DNAJ HOMOLOG SUBFAMILY C MEMBER 7"/>
    <property type="match status" value="1"/>
</dbReference>
<organism evidence="3 4">
    <name type="scientific">Aspergillus nomiae NRRL (strain ATCC 15546 / NRRL 13137 / CBS 260.88 / M93)</name>
    <dbReference type="NCBI Taxonomy" id="1509407"/>
    <lineage>
        <taxon>Eukaryota</taxon>
        <taxon>Fungi</taxon>
        <taxon>Dikarya</taxon>
        <taxon>Ascomycota</taxon>
        <taxon>Pezizomycotina</taxon>
        <taxon>Eurotiomycetes</taxon>
        <taxon>Eurotiomycetidae</taxon>
        <taxon>Eurotiales</taxon>
        <taxon>Aspergillaceae</taxon>
        <taxon>Aspergillus</taxon>
        <taxon>Aspergillus subgen. Circumdati</taxon>
    </lineage>
</organism>
<feature type="compositionally biased region" description="Basic residues" evidence="2">
    <location>
        <begin position="8"/>
        <end position="19"/>
    </location>
</feature>
<name>A0A0L1J4C8_ASPN3</name>
<evidence type="ECO:0000256" key="1">
    <source>
        <dbReference type="PROSITE-ProRule" id="PRU00339"/>
    </source>
</evidence>
<dbReference type="Pfam" id="PF00515">
    <property type="entry name" value="TPR_1"/>
    <property type="match status" value="1"/>
</dbReference>
<dbReference type="EMBL" id="JNOM01000109">
    <property type="protein sequence ID" value="KNG86599.1"/>
    <property type="molecule type" value="Genomic_DNA"/>
</dbReference>
<dbReference type="PANTHER" id="PTHR44200:SF1">
    <property type="entry name" value="DNAJ HOMOLOG SUBFAMILY C MEMBER 7"/>
    <property type="match status" value="1"/>
</dbReference>
<gene>
    <name evidence="3" type="ORF">ANOM_006470</name>
</gene>
<feature type="repeat" description="TPR" evidence="1">
    <location>
        <begin position="377"/>
        <end position="410"/>
    </location>
</feature>
<evidence type="ECO:0000256" key="2">
    <source>
        <dbReference type="SAM" id="MobiDB-lite"/>
    </source>
</evidence>
<dbReference type="Pfam" id="PF14559">
    <property type="entry name" value="TPR_19"/>
    <property type="match status" value="1"/>
</dbReference>
<comment type="caution">
    <text evidence="3">The sequence shown here is derived from an EMBL/GenBank/DDBJ whole genome shotgun (WGS) entry which is preliminary data.</text>
</comment>
<dbReference type="Pfam" id="PF13174">
    <property type="entry name" value="TPR_6"/>
    <property type="match status" value="1"/>
</dbReference>
<dbReference type="InterPro" id="IPR011990">
    <property type="entry name" value="TPR-like_helical_dom_sf"/>
</dbReference>
<feature type="repeat" description="TPR" evidence="1">
    <location>
        <begin position="461"/>
        <end position="494"/>
    </location>
</feature>
<dbReference type="SUPFAM" id="SSF48452">
    <property type="entry name" value="TPR-like"/>
    <property type="match status" value="2"/>
</dbReference>